<gene>
    <name evidence="3" type="ORF">E5676_scaffold506G001150</name>
    <name evidence="2" type="ORF">E6C27_scaffold270G002220</name>
</gene>
<reference evidence="4 5" key="1">
    <citation type="submission" date="2019-08" db="EMBL/GenBank/DDBJ databases">
        <title>Draft genome sequences of two oriental melons (Cucumis melo L. var makuwa).</title>
        <authorList>
            <person name="Kwon S.-Y."/>
        </authorList>
    </citation>
    <scope>NUCLEOTIDE SEQUENCE [LARGE SCALE GENOMIC DNA]</scope>
    <source>
        <strain evidence="5">cv. Chang Bougi</strain>
        <strain evidence="4">cv. SW 3</strain>
        <tissue evidence="2">Leaf</tissue>
    </source>
</reference>
<evidence type="ECO:0000313" key="2">
    <source>
        <dbReference type="EMBL" id="KAA0038346.1"/>
    </source>
</evidence>
<comment type="caution">
    <text evidence="2">The sequence shown here is derived from an EMBL/GenBank/DDBJ whole genome shotgun (WGS) entry which is preliminary data.</text>
</comment>
<keyword evidence="3" id="KW-0675">Receptor</keyword>
<dbReference type="OrthoDB" id="1645289at2759"/>
<dbReference type="Proteomes" id="UP000321393">
    <property type="component" value="Unassembled WGS sequence"/>
</dbReference>
<accession>A0A5A7T803</accession>
<evidence type="ECO:0000313" key="5">
    <source>
        <dbReference type="Proteomes" id="UP000321947"/>
    </source>
</evidence>
<dbReference type="EMBL" id="SSTD01019069">
    <property type="protein sequence ID" value="TYJ97049.1"/>
    <property type="molecule type" value="Genomic_DNA"/>
</dbReference>
<dbReference type="InterPro" id="IPR013103">
    <property type="entry name" value="RVT_2"/>
</dbReference>
<evidence type="ECO:0000259" key="1">
    <source>
        <dbReference type="Pfam" id="PF07727"/>
    </source>
</evidence>
<dbReference type="EMBL" id="SSTE01018746">
    <property type="protein sequence ID" value="KAA0038346.1"/>
    <property type="molecule type" value="Genomic_DNA"/>
</dbReference>
<feature type="domain" description="Reverse transcriptase Ty1/copia-type" evidence="1">
    <location>
        <begin position="3"/>
        <end position="105"/>
    </location>
</feature>
<name>A0A5A7T803_CUCMM</name>
<dbReference type="AlphaFoldDB" id="A0A5A7T803"/>
<dbReference type="Pfam" id="PF07727">
    <property type="entry name" value="RVT_2"/>
    <property type="match status" value="1"/>
</dbReference>
<protein>
    <submittedName>
        <fullName evidence="2">Cysteine-rich RLK (Receptor-like protein kinase) 8</fullName>
    </submittedName>
</protein>
<sequence>MSPPRFEAQFDHQAYKPQRSLYGLKQSSKAWFDTFTPFVKSLEYSQGHSDHTLFTKVSKTGKIAVLIVYVDDIVLSRDDNTEIIQLKKKMVPYEEQMVAVNRILRYLKTTPGKRLMFRKTDRRAIEAYNDSDWAGFDVDKKSTYD</sequence>
<proteinExistence type="predicted"/>
<evidence type="ECO:0000313" key="4">
    <source>
        <dbReference type="Proteomes" id="UP000321393"/>
    </source>
</evidence>
<keyword evidence="2" id="KW-0418">Kinase</keyword>
<dbReference type="Proteomes" id="UP000321947">
    <property type="component" value="Unassembled WGS sequence"/>
</dbReference>
<keyword evidence="2" id="KW-0808">Transferase</keyword>
<dbReference type="GO" id="GO:0016301">
    <property type="term" value="F:kinase activity"/>
    <property type="evidence" value="ECO:0007669"/>
    <property type="project" value="UniProtKB-KW"/>
</dbReference>
<organism evidence="2 4">
    <name type="scientific">Cucumis melo var. makuwa</name>
    <name type="common">Oriental melon</name>
    <dbReference type="NCBI Taxonomy" id="1194695"/>
    <lineage>
        <taxon>Eukaryota</taxon>
        <taxon>Viridiplantae</taxon>
        <taxon>Streptophyta</taxon>
        <taxon>Embryophyta</taxon>
        <taxon>Tracheophyta</taxon>
        <taxon>Spermatophyta</taxon>
        <taxon>Magnoliopsida</taxon>
        <taxon>eudicotyledons</taxon>
        <taxon>Gunneridae</taxon>
        <taxon>Pentapetalae</taxon>
        <taxon>rosids</taxon>
        <taxon>fabids</taxon>
        <taxon>Cucurbitales</taxon>
        <taxon>Cucurbitaceae</taxon>
        <taxon>Benincaseae</taxon>
        <taxon>Cucumis</taxon>
    </lineage>
</organism>
<evidence type="ECO:0000313" key="3">
    <source>
        <dbReference type="EMBL" id="TYJ97049.1"/>
    </source>
</evidence>